<evidence type="ECO:0000313" key="3">
    <source>
        <dbReference type="Proteomes" id="UP000006976"/>
    </source>
</evidence>
<feature type="transmembrane region" description="Helical" evidence="1">
    <location>
        <begin position="6"/>
        <end position="32"/>
    </location>
</feature>
<protein>
    <recommendedName>
        <fullName evidence="4">YtzI protein</fullName>
    </recommendedName>
</protein>
<name>A0ABC9QVE7_BACMY</name>
<dbReference type="EMBL" id="AHEV01000059">
    <property type="protein sequence ID" value="EJR28789.1"/>
    <property type="molecule type" value="Genomic_DNA"/>
</dbReference>
<organism evidence="2 3">
    <name type="scientific">Bacillus mycoides</name>
    <dbReference type="NCBI Taxonomy" id="1405"/>
    <lineage>
        <taxon>Bacteria</taxon>
        <taxon>Bacillati</taxon>
        <taxon>Bacillota</taxon>
        <taxon>Bacilli</taxon>
        <taxon>Bacillales</taxon>
        <taxon>Bacillaceae</taxon>
        <taxon>Bacillus</taxon>
        <taxon>Bacillus cereus group</taxon>
    </lineage>
</organism>
<sequence>MDLLNVAVSVFGICVITIMVFVTVLLCSGIYISIKDLFKQYKHDEKNPIKEIFEIND</sequence>
<accession>A0ABC9QVE7</accession>
<gene>
    <name evidence="2" type="ORF">III_06064</name>
</gene>
<keyword evidence="1" id="KW-1133">Transmembrane helix</keyword>
<reference evidence="2 3" key="1">
    <citation type="submission" date="2012-04" db="EMBL/GenBank/DDBJ databases">
        <title>The Genome Sequence of Bacillus cereus VD078.</title>
        <authorList>
            <consortium name="The Broad Institute Genome Sequencing Platform"/>
            <consortium name="The Broad Institute Genome Sequencing Center for Infectious Disease"/>
            <person name="Feldgarden M."/>
            <person name="Van der Auwera G.A."/>
            <person name="Mahillon J."/>
            <person name="Duprez V."/>
            <person name="Timmery S."/>
            <person name="Mattelet C."/>
            <person name="Dierick K."/>
            <person name="Sun M."/>
            <person name="Yu Z."/>
            <person name="Zhu L."/>
            <person name="Hu X."/>
            <person name="Shank E.B."/>
            <person name="Swiecicka I."/>
            <person name="Hansen B.M."/>
            <person name="Andrup L."/>
            <person name="Young S.K."/>
            <person name="Zeng Q."/>
            <person name="Gargeya S."/>
            <person name="Fitzgerald M."/>
            <person name="Haas B."/>
            <person name="Abouelleil A."/>
            <person name="Alvarado L."/>
            <person name="Arachchi H.M."/>
            <person name="Berlin A."/>
            <person name="Chapman S.B."/>
            <person name="Goldberg J."/>
            <person name="Griggs A."/>
            <person name="Gujja S."/>
            <person name="Hansen M."/>
            <person name="Howarth C."/>
            <person name="Imamovic A."/>
            <person name="Larimer J."/>
            <person name="McCowen C."/>
            <person name="Montmayeur A."/>
            <person name="Murphy C."/>
            <person name="Neiman D."/>
            <person name="Pearson M."/>
            <person name="Priest M."/>
            <person name="Roberts A."/>
            <person name="Saif S."/>
            <person name="Shea T."/>
            <person name="Sisk P."/>
            <person name="Sykes S."/>
            <person name="Wortman J."/>
            <person name="Nusbaum C."/>
            <person name="Birren B."/>
        </authorList>
    </citation>
    <scope>NUCLEOTIDE SEQUENCE [LARGE SCALE GENOMIC DNA]</scope>
    <source>
        <strain evidence="2 3">VD078</strain>
    </source>
</reference>
<dbReference type="RefSeq" id="WP_002170104.1">
    <property type="nucleotide sequence ID" value="NZ_JH792256.1"/>
</dbReference>
<evidence type="ECO:0008006" key="4">
    <source>
        <dbReference type="Google" id="ProtNLM"/>
    </source>
</evidence>
<comment type="caution">
    <text evidence="2">The sequence shown here is derived from an EMBL/GenBank/DDBJ whole genome shotgun (WGS) entry which is preliminary data.</text>
</comment>
<evidence type="ECO:0000256" key="1">
    <source>
        <dbReference type="SAM" id="Phobius"/>
    </source>
</evidence>
<keyword evidence="1" id="KW-0812">Transmembrane</keyword>
<dbReference type="AlphaFoldDB" id="A0ABC9QVE7"/>
<evidence type="ECO:0000313" key="2">
    <source>
        <dbReference type="EMBL" id="EJR28789.1"/>
    </source>
</evidence>
<dbReference type="Proteomes" id="UP000006976">
    <property type="component" value="Unassembled WGS sequence"/>
</dbReference>
<proteinExistence type="predicted"/>
<keyword evidence="1" id="KW-0472">Membrane</keyword>